<name>A0A9W8LNX7_9FUNG</name>
<feature type="non-terminal residue" evidence="2">
    <location>
        <position position="271"/>
    </location>
</feature>
<dbReference type="AlphaFoldDB" id="A0A9W8LNX7"/>
<evidence type="ECO:0000256" key="1">
    <source>
        <dbReference type="SAM" id="MobiDB-lite"/>
    </source>
</evidence>
<comment type="caution">
    <text evidence="2">The sequence shown here is derived from an EMBL/GenBank/DDBJ whole genome shotgun (WGS) entry which is preliminary data.</text>
</comment>
<sequence length="271" mass="31281">MAHYELFAHYLRYIFYSLLSRPDDYNSDFRFLMQFLKVPQSSEELNVPVTGLLDFESCDVIISPHSSPAAEVESATEREQLIIEVVVSTSSGQASHASDATVSSLEEPPSPPMLDAEVYRRLDILQKCYKTSKDSITKLLNKPKRKAHNPTTPVARKRRAQEQNERRRIERVELGLQEEQHQKEADRNRVCSLLQDGPGAFAEKVMVEFKQCLVDRLPYTGSDFTLPKQQLVELPWITSTFDSTAPTKKFLYRISRRTWQERFEDFFGTEP</sequence>
<keyword evidence="3" id="KW-1185">Reference proteome</keyword>
<gene>
    <name evidence="2" type="ORF">H4R20_006194</name>
</gene>
<organism evidence="2 3">
    <name type="scientific">Coemansia guatemalensis</name>
    <dbReference type="NCBI Taxonomy" id="2761395"/>
    <lineage>
        <taxon>Eukaryota</taxon>
        <taxon>Fungi</taxon>
        <taxon>Fungi incertae sedis</taxon>
        <taxon>Zoopagomycota</taxon>
        <taxon>Kickxellomycotina</taxon>
        <taxon>Kickxellomycetes</taxon>
        <taxon>Kickxellales</taxon>
        <taxon>Kickxellaceae</taxon>
        <taxon>Coemansia</taxon>
    </lineage>
</organism>
<proteinExistence type="predicted"/>
<evidence type="ECO:0000313" key="3">
    <source>
        <dbReference type="Proteomes" id="UP001140094"/>
    </source>
</evidence>
<feature type="region of interest" description="Disordered" evidence="1">
    <location>
        <begin position="142"/>
        <end position="166"/>
    </location>
</feature>
<dbReference type="Proteomes" id="UP001140094">
    <property type="component" value="Unassembled WGS sequence"/>
</dbReference>
<evidence type="ECO:0000313" key="2">
    <source>
        <dbReference type="EMBL" id="KAJ2794529.1"/>
    </source>
</evidence>
<protein>
    <submittedName>
        <fullName evidence="2">Uncharacterized protein</fullName>
    </submittedName>
</protein>
<accession>A0A9W8LNX7</accession>
<dbReference type="EMBL" id="JANBUO010002503">
    <property type="protein sequence ID" value="KAJ2794529.1"/>
    <property type="molecule type" value="Genomic_DNA"/>
</dbReference>
<reference evidence="2" key="1">
    <citation type="submission" date="2022-07" db="EMBL/GenBank/DDBJ databases">
        <title>Phylogenomic reconstructions and comparative analyses of Kickxellomycotina fungi.</title>
        <authorList>
            <person name="Reynolds N.K."/>
            <person name="Stajich J.E."/>
            <person name="Barry K."/>
            <person name="Grigoriev I.V."/>
            <person name="Crous P."/>
            <person name="Smith M.E."/>
        </authorList>
    </citation>
    <scope>NUCLEOTIDE SEQUENCE</scope>
    <source>
        <strain evidence="2">NRRL 1565</strain>
    </source>
</reference>